<name>A0A7K3M109_9ACTN</name>
<keyword evidence="2" id="KW-1185">Reference proteome</keyword>
<gene>
    <name evidence="1" type="ORF">F7O44_07860</name>
</gene>
<reference evidence="1 2" key="1">
    <citation type="submission" date="2019-11" db="EMBL/GenBank/DDBJ databases">
        <authorList>
            <person name="Li X.-J."/>
            <person name="Feng X.-M."/>
        </authorList>
    </citation>
    <scope>NUCLEOTIDE SEQUENCE [LARGE SCALE GENOMIC DNA]</scope>
    <source>
        <strain evidence="1 2">XMNu-373</strain>
    </source>
</reference>
<evidence type="ECO:0000313" key="2">
    <source>
        <dbReference type="Proteomes" id="UP000460435"/>
    </source>
</evidence>
<evidence type="ECO:0000313" key="1">
    <source>
        <dbReference type="EMBL" id="NDL56983.1"/>
    </source>
</evidence>
<dbReference type="RefSeq" id="WP_162449673.1">
    <property type="nucleotide sequence ID" value="NZ_WLZY01000002.1"/>
</dbReference>
<protein>
    <submittedName>
        <fullName evidence="1">Uncharacterized protein</fullName>
    </submittedName>
</protein>
<sequence length="52" mass="5657">MGTVSDPACPGIEPSEELVVLMWPDGNRRVTVVPDRMRRGRLLAEAVADVHG</sequence>
<comment type="caution">
    <text evidence="1">The sequence shown here is derived from an EMBL/GenBank/DDBJ whole genome shotgun (WGS) entry which is preliminary data.</text>
</comment>
<accession>A0A7K3M109</accession>
<proteinExistence type="predicted"/>
<dbReference type="EMBL" id="WLZY01000002">
    <property type="protein sequence ID" value="NDL56983.1"/>
    <property type="molecule type" value="Genomic_DNA"/>
</dbReference>
<dbReference type="AlphaFoldDB" id="A0A7K3M109"/>
<dbReference type="Proteomes" id="UP000460435">
    <property type="component" value="Unassembled WGS sequence"/>
</dbReference>
<organism evidence="1 2">
    <name type="scientific">Phytoactinopolyspora mesophila</name>
    <dbReference type="NCBI Taxonomy" id="2650750"/>
    <lineage>
        <taxon>Bacteria</taxon>
        <taxon>Bacillati</taxon>
        <taxon>Actinomycetota</taxon>
        <taxon>Actinomycetes</taxon>
        <taxon>Jiangellales</taxon>
        <taxon>Jiangellaceae</taxon>
        <taxon>Phytoactinopolyspora</taxon>
    </lineage>
</organism>